<dbReference type="Pfam" id="PF00059">
    <property type="entry name" value="Lectin_C"/>
    <property type="match status" value="1"/>
</dbReference>
<proteinExistence type="predicted"/>
<reference evidence="2 3" key="1">
    <citation type="submission" date="2024-03" db="EMBL/GenBank/DDBJ databases">
        <title>The genome assembly and annotation of the cricket Gryllus longicercus Weissman &amp; Gray.</title>
        <authorList>
            <person name="Szrajer S."/>
            <person name="Gray D."/>
            <person name="Ylla G."/>
        </authorList>
    </citation>
    <scope>NUCLEOTIDE SEQUENCE [LARGE SCALE GENOMIC DNA]</scope>
    <source>
        <strain evidence="2">DAG 2021-001</strain>
        <tissue evidence="2">Whole body minus gut</tissue>
    </source>
</reference>
<dbReference type="SUPFAM" id="SSF56436">
    <property type="entry name" value="C-type lectin-like"/>
    <property type="match status" value="1"/>
</dbReference>
<feature type="domain" description="C-type lectin" evidence="1">
    <location>
        <begin position="118"/>
        <end position="237"/>
    </location>
</feature>
<dbReference type="Gene3D" id="3.10.100.10">
    <property type="entry name" value="Mannose-Binding Protein A, subunit A"/>
    <property type="match status" value="1"/>
</dbReference>
<evidence type="ECO:0000313" key="2">
    <source>
        <dbReference type="EMBL" id="KAK7871669.1"/>
    </source>
</evidence>
<dbReference type="SMART" id="SM00034">
    <property type="entry name" value="CLECT"/>
    <property type="match status" value="1"/>
</dbReference>
<organism evidence="2 3">
    <name type="scientific">Gryllus longicercus</name>
    <dbReference type="NCBI Taxonomy" id="2509291"/>
    <lineage>
        <taxon>Eukaryota</taxon>
        <taxon>Metazoa</taxon>
        <taxon>Ecdysozoa</taxon>
        <taxon>Arthropoda</taxon>
        <taxon>Hexapoda</taxon>
        <taxon>Insecta</taxon>
        <taxon>Pterygota</taxon>
        <taxon>Neoptera</taxon>
        <taxon>Polyneoptera</taxon>
        <taxon>Orthoptera</taxon>
        <taxon>Ensifera</taxon>
        <taxon>Gryllidea</taxon>
        <taxon>Grylloidea</taxon>
        <taxon>Gryllidae</taxon>
        <taxon>Gryllinae</taxon>
        <taxon>Gryllus</taxon>
    </lineage>
</organism>
<dbReference type="Proteomes" id="UP001378592">
    <property type="component" value="Unassembled WGS sequence"/>
</dbReference>
<sequence length="240" mass="26265">MSSLLKWVADGNVAILGVLCVMAYLCSADGQTSNYFSFHITSRRNATGHCLVRAIFNIPEPARPMSNNLQEEQETCFDVQQNINTVENRTIIQLVSTFIVADTQPPPGYELVPLLGWYRLSLVPLPWEHARKACEAEGAHLAVLNSQEEAGALSAIFAKAPESIPGASWSHDAFLGFSDGKDGIYRTIFGETINETGYALWHSGQPDRPDEHCGGMSKKDGKLADLPCGASLAYFCEKKL</sequence>
<protein>
    <recommendedName>
        <fullName evidence="1">C-type lectin domain-containing protein</fullName>
    </recommendedName>
</protein>
<dbReference type="InterPro" id="IPR016187">
    <property type="entry name" value="CTDL_fold"/>
</dbReference>
<dbReference type="AlphaFoldDB" id="A0AAN9VU90"/>
<gene>
    <name evidence="2" type="ORF">R5R35_009036</name>
</gene>
<dbReference type="CDD" id="cd00037">
    <property type="entry name" value="CLECT"/>
    <property type="match status" value="1"/>
</dbReference>
<evidence type="ECO:0000313" key="3">
    <source>
        <dbReference type="Proteomes" id="UP001378592"/>
    </source>
</evidence>
<dbReference type="InterPro" id="IPR050111">
    <property type="entry name" value="C-type_lectin/snaclec_domain"/>
</dbReference>
<dbReference type="EMBL" id="JAZDUA010000035">
    <property type="protein sequence ID" value="KAK7871669.1"/>
    <property type="molecule type" value="Genomic_DNA"/>
</dbReference>
<evidence type="ECO:0000259" key="1">
    <source>
        <dbReference type="PROSITE" id="PS50041"/>
    </source>
</evidence>
<accession>A0AAN9VU90</accession>
<dbReference type="PANTHER" id="PTHR22803">
    <property type="entry name" value="MANNOSE, PHOSPHOLIPASE, LECTIN RECEPTOR RELATED"/>
    <property type="match status" value="1"/>
</dbReference>
<name>A0AAN9VU90_9ORTH</name>
<comment type="caution">
    <text evidence="2">The sequence shown here is derived from an EMBL/GenBank/DDBJ whole genome shotgun (WGS) entry which is preliminary data.</text>
</comment>
<dbReference type="InterPro" id="IPR001304">
    <property type="entry name" value="C-type_lectin-like"/>
</dbReference>
<dbReference type="PROSITE" id="PS50041">
    <property type="entry name" value="C_TYPE_LECTIN_2"/>
    <property type="match status" value="1"/>
</dbReference>
<keyword evidence="3" id="KW-1185">Reference proteome</keyword>
<dbReference type="InterPro" id="IPR016186">
    <property type="entry name" value="C-type_lectin-like/link_sf"/>
</dbReference>